<reference evidence="2 3" key="1">
    <citation type="journal article" date="2014" name="Genome Announc.">
        <title>Draft genome sequence of Sclerotinia borealis, a psychrophilic plant pathogenic fungus.</title>
        <authorList>
            <person name="Mardanov A.V."/>
            <person name="Beletsky A.V."/>
            <person name="Kadnikov V.V."/>
            <person name="Ignatov A.N."/>
            <person name="Ravin N.V."/>
        </authorList>
    </citation>
    <scope>NUCLEOTIDE SEQUENCE [LARGE SCALE GENOMIC DNA]</scope>
    <source>
        <strain evidence="3">F-4157</strain>
    </source>
</reference>
<gene>
    <name evidence="2" type="ORF">SBOR_6338</name>
</gene>
<evidence type="ECO:0000313" key="3">
    <source>
        <dbReference type="Proteomes" id="UP000019487"/>
    </source>
</evidence>
<keyword evidence="3" id="KW-1185">Reference proteome</keyword>
<feature type="region of interest" description="Disordered" evidence="1">
    <location>
        <begin position="50"/>
        <end position="73"/>
    </location>
</feature>
<protein>
    <submittedName>
        <fullName evidence="2">Uncharacterized protein</fullName>
    </submittedName>
</protein>
<comment type="caution">
    <text evidence="2">The sequence shown here is derived from an EMBL/GenBank/DDBJ whole genome shotgun (WGS) entry which is preliminary data.</text>
</comment>
<dbReference type="HOGENOM" id="CLU_2706273_0_0_1"/>
<proteinExistence type="predicted"/>
<dbReference type="AlphaFoldDB" id="W9CFL7"/>
<evidence type="ECO:0000256" key="1">
    <source>
        <dbReference type="SAM" id="MobiDB-lite"/>
    </source>
</evidence>
<organism evidence="2 3">
    <name type="scientific">Sclerotinia borealis (strain F-4128)</name>
    <dbReference type="NCBI Taxonomy" id="1432307"/>
    <lineage>
        <taxon>Eukaryota</taxon>
        <taxon>Fungi</taxon>
        <taxon>Dikarya</taxon>
        <taxon>Ascomycota</taxon>
        <taxon>Pezizomycotina</taxon>
        <taxon>Leotiomycetes</taxon>
        <taxon>Helotiales</taxon>
        <taxon>Sclerotiniaceae</taxon>
        <taxon>Sclerotinia</taxon>
    </lineage>
</organism>
<accession>W9CFL7</accession>
<feature type="compositionally biased region" description="Basic and acidic residues" evidence="1">
    <location>
        <begin position="58"/>
        <end position="73"/>
    </location>
</feature>
<sequence>MLSDKFTLDFKLMDATKTESTRHSLVLRQQGQDHIIGQVVLRLQDCENAVASGSDDSEGMRLSHDRRDKQRLG</sequence>
<dbReference type="Proteomes" id="UP000019487">
    <property type="component" value="Unassembled WGS sequence"/>
</dbReference>
<evidence type="ECO:0000313" key="2">
    <source>
        <dbReference type="EMBL" id="ESZ93300.1"/>
    </source>
</evidence>
<name>W9CFL7_SCLBF</name>
<dbReference type="EMBL" id="AYSA01000332">
    <property type="protein sequence ID" value="ESZ93300.1"/>
    <property type="molecule type" value="Genomic_DNA"/>
</dbReference>